<feature type="binding site" evidence="14">
    <location>
        <position position="718"/>
    </location>
    <ligand>
        <name>Mg(2+)</name>
        <dbReference type="ChEBI" id="CHEBI:18420"/>
    </ligand>
</feature>
<dbReference type="FunFam" id="3.30.1330.10:FF:000002">
    <property type="entry name" value="Phosphoribosylformylglycinamidine synthase"/>
    <property type="match status" value="1"/>
</dbReference>
<name>A0A2P7QQH2_9GAMM</name>
<keyword evidence="6 14" id="KW-0479">Metal-binding</keyword>
<feature type="binding site" evidence="14">
    <location>
        <begin position="307"/>
        <end position="318"/>
    </location>
    <ligand>
        <name>ATP</name>
        <dbReference type="ChEBI" id="CHEBI:30616"/>
    </ligand>
</feature>
<dbReference type="FunFam" id="3.30.1330.10:FF:000005">
    <property type="entry name" value="Phosphoribosylformylglycinamidine synthase"/>
    <property type="match status" value="1"/>
</dbReference>
<evidence type="ECO:0000256" key="13">
    <source>
        <dbReference type="ARBA" id="ARBA00057317"/>
    </source>
</evidence>
<dbReference type="FunFam" id="3.90.650.10:FF:000002">
    <property type="entry name" value="Phosphoribosylformylglycinamidine synthase"/>
    <property type="match status" value="1"/>
</dbReference>
<keyword evidence="8 14" id="KW-0658">Purine biosynthesis</keyword>
<evidence type="ECO:0000256" key="5">
    <source>
        <dbReference type="ARBA" id="ARBA00022598"/>
    </source>
</evidence>
<comment type="caution">
    <text evidence="20">The sequence shown here is derived from an EMBL/GenBank/DDBJ whole genome shotgun (WGS) entry which is preliminary data.</text>
</comment>
<dbReference type="GO" id="GO:0005737">
    <property type="term" value="C:cytoplasm"/>
    <property type="evidence" value="ECO:0007669"/>
    <property type="project" value="UniProtKB-SubCell"/>
</dbReference>
<dbReference type="GO" id="GO:0046872">
    <property type="term" value="F:metal ion binding"/>
    <property type="evidence" value="ECO:0007669"/>
    <property type="project" value="UniProtKB-KW"/>
</dbReference>
<dbReference type="FunFam" id="1.10.8.750:FF:000002">
    <property type="entry name" value="Phosphoribosylformylglycinamidine synthase"/>
    <property type="match status" value="1"/>
</dbReference>
<dbReference type="SUPFAM" id="SSF52317">
    <property type="entry name" value="Class I glutamine amidotransferase-like"/>
    <property type="match status" value="1"/>
</dbReference>
<feature type="binding site" evidence="14">
    <location>
        <position position="722"/>
    </location>
    <ligand>
        <name>Mg(2+)</name>
        <dbReference type="ChEBI" id="CHEBI:18420"/>
    </ligand>
</feature>
<evidence type="ECO:0000313" key="20">
    <source>
        <dbReference type="EMBL" id="PSJ40207.1"/>
    </source>
</evidence>
<feature type="active site" evidence="14">
    <location>
        <position position="1263"/>
    </location>
</feature>
<dbReference type="SUPFAM" id="SSF55326">
    <property type="entry name" value="PurM N-terminal domain-like"/>
    <property type="match status" value="2"/>
</dbReference>
<dbReference type="CDD" id="cd02203">
    <property type="entry name" value="PurL_repeat1"/>
    <property type="match status" value="1"/>
</dbReference>
<feature type="domain" description="Phosphoribosylformylglycinamidine synthase N-terminal" evidence="18">
    <location>
        <begin position="35"/>
        <end position="150"/>
    </location>
</feature>
<comment type="subcellular location">
    <subcellularLocation>
        <location evidence="1 14">Cytoplasm</location>
    </subcellularLocation>
</comment>
<dbReference type="SMART" id="SM01211">
    <property type="entry name" value="GATase_5"/>
    <property type="match status" value="1"/>
</dbReference>
<keyword evidence="4 14" id="KW-0963">Cytoplasm</keyword>
<proteinExistence type="inferred from homology"/>
<evidence type="ECO:0000256" key="1">
    <source>
        <dbReference type="ARBA" id="ARBA00004496"/>
    </source>
</evidence>
<feature type="region of interest" description="Disordered" evidence="15">
    <location>
        <begin position="306"/>
        <end position="328"/>
    </location>
</feature>
<keyword evidence="11 14" id="KW-0315">Glutamine amidotransferase</keyword>
<dbReference type="InterPro" id="IPR040707">
    <property type="entry name" value="FGAR-AT_N"/>
</dbReference>
<dbReference type="Pfam" id="PF02769">
    <property type="entry name" value="AIRS_C"/>
    <property type="match status" value="2"/>
</dbReference>
<feature type="binding site" evidence="14">
    <location>
        <position position="886"/>
    </location>
    <ligand>
        <name>Mg(2+)</name>
        <dbReference type="ChEBI" id="CHEBI:18420"/>
    </ligand>
</feature>
<dbReference type="Proteomes" id="UP000240243">
    <property type="component" value="Unassembled WGS sequence"/>
</dbReference>
<comment type="pathway">
    <text evidence="2 14">Purine metabolism; IMP biosynthesis via de novo pathway; 5-amino-1-(5-phospho-D-ribosyl)imidazole from N(2)-formyl-N(1)-(5-phospho-D-ribosyl)glycinamide: step 1/2.</text>
</comment>
<feature type="binding site" evidence="14">
    <location>
        <position position="678"/>
    </location>
    <ligand>
        <name>ATP</name>
        <dbReference type="ChEBI" id="CHEBI:30616"/>
    </ligand>
</feature>
<feature type="domain" description="FGAR-AT PurM N-terminal-like" evidence="19">
    <location>
        <begin position="648"/>
        <end position="807"/>
    </location>
</feature>
<evidence type="ECO:0000256" key="2">
    <source>
        <dbReference type="ARBA" id="ARBA00004920"/>
    </source>
</evidence>
<dbReference type="CDD" id="cd01740">
    <property type="entry name" value="GATase1_FGAR_AT"/>
    <property type="match status" value="1"/>
</dbReference>
<dbReference type="InterPro" id="IPR029062">
    <property type="entry name" value="Class_I_gatase-like"/>
</dbReference>
<evidence type="ECO:0000256" key="9">
    <source>
        <dbReference type="ARBA" id="ARBA00022840"/>
    </source>
</evidence>
<evidence type="ECO:0000256" key="4">
    <source>
        <dbReference type="ARBA" id="ARBA00022490"/>
    </source>
</evidence>
<evidence type="ECO:0000256" key="11">
    <source>
        <dbReference type="ARBA" id="ARBA00022962"/>
    </source>
</evidence>
<dbReference type="RefSeq" id="WP_106731305.1">
    <property type="nucleotide sequence ID" value="NZ_PXYG01000014.1"/>
</dbReference>
<evidence type="ECO:0000256" key="14">
    <source>
        <dbReference type="HAMAP-Rule" id="MF_00419"/>
    </source>
</evidence>
<dbReference type="Pfam" id="PF22689">
    <property type="entry name" value="FGAR-AT_PurM_N-like"/>
    <property type="match status" value="1"/>
</dbReference>
<dbReference type="SUPFAM" id="SSF56042">
    <property type="entry name" value="PurM C-terminal domain-like"/>
    <property type="match status" value="2"/>
</dbReference>
<comment type="subunit">
    <text evidence="14">Monomer.</text>
</comment>
<dbReference type="NCBIfam" id="NF003672">
    <property type="entry name" value="PRK05297.1"/>
    <property type="match status" value="1"/>
</dbReference>
<evidence type="ECO:0000256" key="8">
    <source>
        <dbReference type="ARBA" id="ARBA00022755"/>
    </source>
</evidence>
<gene>
    <name evidence="14" type="primary">purL</name>
    <name evidence="20" type="ORF">C7H85_19105</name>
</gene>
<dbReference type="InterPro" id="IPR010073">
    <property type="entry name" value="PurL_large"/>
</dbReference>
<dbReference type="InterPro" id="IPR036921">
    <property type="entry name" value="PurM-like_N_sf"/>
</dbReference>
<keyword evidence="9 14" id="KW-0067">ATP-binding</keyword>
<evidence type="ECO:0000259" key="18">
    <source>
        <dbReference type="Pfam" id="PF18076"/>
    </source>
</evidence>
<dbReference type="GO" id="GO:0006189">
    <property type="term" value="P:'de novo' IMP biosynthetic process"/>
    <property type="evidence" value="ECO:0007669"/>
    <property type="project" value="UniProtKB-UniRule"/>
</dbReference>
<evidence type="ECO:0000256" key="10">
    <source>
        <dbReference type="ARBA" id="ARBA00022842"/>
    </source>
</evidence>
<evidence type="ECO:0000256" key="3">
    <source>
        <dbReference type="ARBA" id="ARBA00008608"/>
    </source>
</evidence>
<organism evidence="20 21">
    <name type="scientific">Zobellella endophytica</name>
    <dbReference type="NCBI Taxonomy" id="2116700"/>
    <lineage>
        <taxon>Bacteria</taxon>
        <taxon>Pseudomonadati</taxon>
        <taxon>Pseudomonadota</taxon>
        <taxon>Gammaproteobacteria</taxon>
        <taxon>Aeromonadales</taxon>
        <taxon>Aeromonadaceae</taxon>
        <taxon>Zobellella</taxon>
    </lineage>
</organism>
<dbReference type="CDD" id="cd02204">
    <property type="entry name" value="PurL_repeat2"/>
    <property type="match status" value="1"/>
</dbReference>
<dbReference type="OrthoDB" id="9804441at2"/>
<feature type="domain" description="PurM-like C-terminal" evidence="16">
    <location>
        <begin position="432"/>
        <end position="589"/>
    </location>
</feature>
<keyword evidence="7 14" id="KW-0547">Nucleotide-binding</keyword>
<dbReference type="SUPFAM" id="SSF109736">
    <property type="entry name" value="FGAM synthase PurL, linker domain"/>
    <property type="match status" value="1"/>
</dbReference>
<comment type="caution">
    <text evidence="14">Lacks conserved residue(s) required for the propagation of feature annotation.</text>
</comment>
<evidence type="ECO:0000256" key="7">
    <source>
        <dbReference type="ARBA" id="ARBA00022741"/>
    </source>
</evidence>
<dbReference type="InterPro" id="IPR055181">
    <property type="entry name" value="FGAR-AT_PurM_N-like"/>
</dbReference>
<dbReference type="GO" id="GO:0004642">
    <property type="term" value="F:phosphoribosylformylglycinamidine synthase activity"/>
    <property type="evidence" value="ECO:0007669"/>
    <property type="project" value="UniProtKB-UniRule"/>
</dbReference>
<feature type="active site" description="Nucleophile" evidence="14">
    <location>
        <position position="1137"/>
    </location>
</feature>
<comment type="similarity">
    <text evidence="3 14">In the N-terminal section; belongs to the FGAMS family.</text>
</comment>
<dbReference type="NCBIfam" id="TIGR01735">
    <property type="entry name" value="FGAM_synt"/>
    <property type="match status" value="1"/>
</dbReference>
<dbReference type="Gene3D" id="3.30.1330.10">
    <property type="entry name" value="PurM-like, N-terminal domain"/>
    <property type="match status" value="2"/>
</dbReference>
<protein>
    <recommendedName>
        <fullName evidence="14">Phosphoribosylformylglycinamidine synthase</fullName>
        <shortName evidence="14">FGAM synthase</shortName>
        <shortName evidence="14">FGAMS</shortName>
        <ecNumber evidence="14">6.3.5.3</ecNumber>
    </recommendedName>
    <alternativeName>
        <fullName evidence="14">Formylglycinamide ribonucleotide amidotransferase</fullName>
        <shortName evidence="14">FGAR amidotransferase</shortName>
        <shortName evidence="14">FGAR-AT</shortName>
    </alternativeName>
</protein>
<feature type="domain" description="PurM-like C-terminal" evidence="16">
    <location>
        <begin position="835"/>
        <end position="969"/>
    </location>
</feature>
<dbReference type="Gene3D" id="3.90.650.10">
    <property type="entry name" value="PurM-like C-terminal domain"/>
    <property type="match status" value="2"/>
</dbReference>
<evidence type="ECO:0000256" key="15">
    <source>
        <dbReference type="SAM" id="MobiDB-lite"/>
    </source>
</evidence>
<feature type="active site" evidence="14">
    <location>
        <position position="1261"/>
    </location>
</feature>
<comment type="function">
    <text evidence="13 14">Phosphoribosylformylglycinamidine synthase involved in the purines biosynthetic pathway. Catalyzes the ATP-dependent conversion of formylglycinamide ribonucleotide (FGAR) and glutamine to yield formylglycinamidine ribonucleotide (FGAM) and glutamate.</text>
</comment>
<dbReference type="FunFam" id="3.40.50.880:FF:000008">
    <property type="entry name" value="Phosphoribosylformylglycinamidine synthase"/>
    <property type="match status" value="1"/>
</dbReference>
<dbReference type="InterPro" id="IPR036604">
    <property type="entry name" value="PurS-like_sf"/>
</dbReference>
<dbReference type="InterPro" id="IPR041609">
    <property type="entry name" value="PurL_linker"/>
</dbReference>
<dbReference type="EMBL" id="PXYG01000014">
    <property type="protein sequence ID" value="PSJ40207.1"/>
    <property type="molecule type" value="Genomic_DNA"/>
</dbReference>
<feature type="binding site" evidence="14">
    <location>
        <position position="679"/>
    </location>
    <ligand>
        <name>Mg(2+)</name>
        <dbReference type="ChEBI" id="CHEBI:18420"/>
    </ligand>
</feature>
<dbReference type="PANTHER" id="PTHR10099">
    <property type="entry name" value="PHOSPHORIBOSYLFORMYLGLYCINAMIDINE SYNTHASE"/>
    <property type="match status" value="1"/>
</dbReference>
<dbReference type="PANTHER" id="PTHR10099:SF1">
    <property type="entry name" value="PHOSPHORIBOSYLFORMYLGLYCINAMIDINE SYNTHASE"/>
    <property type="match status" value="1"/>
</dbReference>
<dbReference type="PROSITE" id="PS51273">
    <property type="entry name" value="GATASE_TYPE_1"/>
    <property type="match status" value="1"/>
</dbReference>
<feature type="domain" description="Phosphoribosylformylglycinamidine synthase linker" evidence="17">
    <location>
        <begin position="171"/>
        <end position="220"/>
    </location>
</feature>
<keyword evidence="21" id="KW-1185">Reference proteome</keyword>
<dbReference type="HAMAP" id="MF_00419">
    <property type="entry name" value="PurL_1"/>
    <property type="match status" value="1"/>
</dbReference>
<evidence type="ECO:0000256" key="6">
    <source>
        <dbReference type="ARBA" id="ARBA00022723"/>
    </source>
</evidence>
<dbReference type="InterPro" id="IPR036676">
    <property type="entry name" value="PurM-like_C_sf"/>
</dbReference>
<dbReference type="Pfam" id="PF18072">
    <property type="entry name" value="FGAR-AT_linker"/>
    <property type="match status" value="1"/>
</dbReference>
<evidence type="ECO:0000313" key="21">
    <source>
        <dbReference type="Proteomes" id="UP000240243"/>
    </source>
</evidence>
<keyword evidence="10 14" id="KW-0460">Magnesium</keyword>
<dbReference type="UniPathway" id="UPA00074">
    <property type="reaction ID" value="UER00128"/>
</dbReference>
<dbReference type="Gene3D" id="3.40.50.880">
    <property type="match status" value="1"/>
</dbReference>
<dbReference type="SUPFAM" id="SSF82697">
    <property type="entry name" value="PurS-like"/>
    <property type="match status" value="1"/>
</dbReference>
<comment type="catalytic activity">
    <reaction evidence="12 14">
        <text>N(2)-formyl-N(1)-(5-phospho-beta-D-ribosyl)glycinamide + L-glutamine + ATP + H2O = 2-formamido-N(1)-(5-O-phospho-beta-D-ribosyl)acetamidine + L-glutamate + ADP + phosphate + H(+)</text>
        <dbReference type="Rhea" id="RHEA:17129"/>
        <dbReference type="ChEBI" id="CHEBI:15377"/>
        <dbReference type="ChEBI" id="CHEBI:15378"/>
        <dbReference type="ChEBI" id="CHEBI:29985"/>
        <dbReference type="ChEBI" id="CHEBI:30616"/>
        <dbReference type="ChEBI" id="CHEBI:43474"/>
        <dbReference type="ChEBI" id="CHEBI:58359"/>
        <dbReference type="ChEBI" id="CHEBI:147286"/>
        <dbReference type="ChEBI" id="CHEBI:147287"/>
        <dbReference type="ChEBI" id="CHEBI:456216"/>
        <dbReference type="EC" id="6.3.5.3"/>
    </reaction>
</comment>
<dbReference type="FunFam" id="3.90.650.10:FF:000005">
    <property type="entry name" value="Phosphoribosylformylglycinamidine synthase"/>
    <property type="match status" value="1"/>
</dbReference>
<dbReference type="EC" id="6.3.5.3" evidence="14"/>
<evidence type="ECO:0000259" key="17">
    <source>
        <dbReference type="Pfam" id="PF18072"/>
    </source>
</evidence>
<dbReference type="Pfam" id="PF13507">
    <property type="entry name" value="GATase_5"/>
    <property type="match status" value="1"/>
</dbReference>
<evidence type="ECO:0000259" key="19">
    <source>
        <dbReference type="Pfam" id="PF22689"/>
    </source>
</evidence>
<dbReference type="Gene3D" id="1.10.8.750">
    <property type="entry name" value="Phosphoribosylformylglycinamidine synthase, linker domain"/>
    <property type="match status" value="1"/>
</dbReference>
<keyword evidence="5 14" id="KW-0436">Ligase</keyword>
<dbReference type="Pfam" id="PF18076">
    <property type="entry name" value="FGAR-AT_N"/>
    <property type="match status" value="1"/>
</dbReference>
<evidence type="ECO:0000256" key="12">
    <source>
        <dbReference type="ARBA" id="ARBA00052585"/>
    </source>
</evidence>
<dbReference type="InterPro" id="IPR010918">
    <property type="entry name" value="PurM-like_C_dom"/>
</dbReference>
<reference evidence="20 21" key="1">
    <citation type="submission" date="2018-03" db="EMBL/GenBank/DDBJ databases">
        <title>The draft genome of Zobellella sp. 59N8.</title>
        <authorList>
            <person name="Liu L."/>
            <person name="Li L."/>
            <person name="Zhang X."/>
            <person name="Liang L."/>
            <person name="Wang T."/>
        </authorList>
    </citation>
    <scope>NUCLEOTIDE SEQUENCE [LARGE SCALE GENOMIC DNA]</scope>
    <source>
        <strain evidence="20 21">59N8</strain>
    </source>
</reference>
<dbReference type="GO" id="GO:0005524">
    <property type="term" value="F:ATP binding"/>
    <property type="evidence" value="ECO:0007669"/>
    <property type="project" value="UniProtKB-UniRule"/>
</dbReference>
<accession>A0A2P7QQH2</accession>
<evidence type="ECO:0000259" key="16">
    <source>
        <dbReference type="Pfam" id="PF02769"/>
    </source>
</evidence>
<sequence>MEILRGSPALSGFRTQALVRRAQEQHLPLAGIETEYVHFVALNANLEADTRQTLSQLLDSPQHGITPAAGSVLVLVTPRPGTLSPWSSKATDIARNCGLTQVKRIERGIAYYLSFERAPDEAELAAVKGLLHDRMTEVTLDSLAAAQCLFVQAEPAPVTSVDILGGGRAALAEANRTMGLALAEDEIDYLFDGFTGLGRNPNDIELYMFAQANSEHCRHKIFNADWTIDGVEQSKSLFKMIKNTFEQVPEHVLSAYKDNAAVMAGSPAGRFFPSPESGEYRYHQEDIHILMKVETHNHPTAISPYPGAATGSGGEIRDEGATGRGSKPKAGLVGFSVSNLKIPGYNRPWEQDFGKPERIVSAFDIMIDGPLGGAAFNNEFGRPALLGYFRTFEEQVSSFNGEEVRGYHKPIMIAGGLGNIRGEHVEKGDIPVGAKLVVLGGPAMNIGLGGGAASSMASGQSCEDLDFASVQRDNPEMERRCQEVIDRCWALGEDNPIVFIHDVGAGGLSNAMPELVNDGGRGGRFDLRKIPNDEPGMSPLQIWCNESQERYVLAVANDRLAEFEAFCRRERAPFAVIGEATAERHLSLHDSHFDNQPIDMPLEVLLGKPPKMQRDVESRTHRSPALDLHGINLKEAAERVLTLPTVADKGFLITIGDRTVTGLVARDQMVGPWQVPVADCAVTAAAFDTYAGEAMSMGERAPVALLDFAASARLAVAEAITNIAATGIGELSRIKLSANWMSAAGHPGEDAGLYEAVKAVGEELCPVLGLTIPVGKDSMSMKTRWQQNGEDKTVTAPLSLVISAFARVTDVRATVTPWLRSDEGDTDLILVDLGNGKNRLGASALAQVYRQLGDTPSDLDQPEQLKGFFYAIQSLVAENKLLAYHDKGDGGLFVTLAEMAFAGNTGLDIELDLLGADHLASLFNEELGAVLQVRREDKEAVLTCLAGHGLAACTHVIGQLNGEDRLRFSYDGREVYAEARGELRRLWSETSYRMQALRDNPECALSEFETKQDATNPGLSVSLSFDPKEDIAAPFIAKGVHPKMAILREQGVNSHVEMAAAFDRAGFSAIDVHMSDLQSGRHRLDEFAGLVACGGFSYGDVLGAGGGWAKSVLFNEALRAQFEAFFARSDSFALGVCNGCQMLSRLRDLIPGAAHWPDFVRNTSERFEARFSLVEVQESPSLFLSGMAGSRLPIAVSHGEGRVQPLKADIAAIEASGTVALRYVDNHGRATEHYPFNPNGSANGITGLSSEDGRVTIMMPHPERVFRTVANSWYPASWGEDGAWMRIFRNVRKNLG</sequence>